<evidence type="ECO:0000313" key="1">
    <source>
        <dbReference type="EMBL" id="MDL2402270.1"/>
    </source>
</evidence>
<dbReference type="EMBL" id="JARFYM010000027">
    <property type="protein sequence ID" value="MDL2402270.1"/>
    <property type="molecule type" value="Genomic_DNA"/>
</dbReference>
<protein>
    <submittedName>
        <fullName evidence="1">Aspartate/glutamate racemase family protein</fullName>
    </submittedName>
</protein>
<dbReference type="RefSeq" id="WP_285871644.1">
    <property type="nucleotide sequence ID" value="NZ_JARFYM010000027.1"/>
</dbReference>
<proteinExistence type="predicted"/>
<organism evidence="1 2">
    <name type="scientific">Rhizobium mayense</name>
    <dbReference type="NCBI Taxonomy" id="1312184"/>
    <lineage>
        <taxon>Bacteria</taxon>
        <taxon>Pseudomonadati</taxon>
        <taxon>Pseudomonadota</taxon>
        <taxon>Alphaproteobacteria</taxon>
        <taxon>Hyphomicrobiales</taxon>
        <taxon>Rhizobiaceae</taxon>
        <taxon>Rhizobium/Agrobacterium group</taxon>
        <taxon>Rhizobium</taxon>
    </lineage>
</organism>
<comment type="caution">
    <text evidence="1">The sequence shown here is derived from an EMBL/GenBank/DDBJ whole genome shotgun (WGS) entry which is preliminary data.</text>
</comment>
<sequence>MVKKAIKSNHGEAQAELLRFLAVPLDFQRLPMIIACLHTAESNISIYEDAAKQLGFPADCLHHHVRADLLFAAERAGGLTPDIEAETAAVILRLAQDADVVVLNCSTLGPAASLAADRCEVPIVRADGALAENAVEAGGKVTVLCTTETTIAPTTRLFEEAAKTTGAEIDVRLIYGAWVLFRAGKQDAYLAGIAEAAEAAYREGAKTVAFAQASMTGAVALLGNDYARPLSGPTAALQAAITVITAR</sequence>
<keyword evidence="2" id="KW-1185">Reference proteome</keyword>
<reference evidence="1" key="1">
    <citation type="submission" date="2023-06" db="EMBL/GenBank/DDBJ databases">
        <title>Phylogenetic Diversity of Rhizobium strains.</title>
        <authorList>
            <person name="Moura F.T."/>
            <person name="Helene L.C.F."/>
            <person name="Hungria M."/>
        </authorList>
    </citation>
    <scope>NUCLEOTIDE SEQUENCE</scope>
    <source>
        <strain evidence="1">CCGE526</strain>
    </source>
</reference>
<name>A0ABT7K0Y4_9HYPH</name>
<accession>A0ABT7K0Y4</accession>
<dbReference type="InterPro" id="IPR015942">
    <property type="entry name" value="Asp/Glu/hydantoin_racemase"/>
</dbReference>
<gene>
    <name evidence="1" type="ORF">PY649_25525</name>
</gene>
<evidence type="ECO:0000313" key="2">
    <source>
        <dbReference type="Proteomes" id="UP001172645"/>
    </source>
</evidence>
<dbReference type="Proteomes" id="UP001172645">
    <property type="component" value="Unassembled WGS sequence"/>
</dbReference>
<dbReference type="Pfam" id="PF01177">
    <property type="entry name" value="Asp_Glu_race"/>
    <property type="match status" value="1"/>
</dbReference>